<gene>
    <name evidence="3" type="ORF">HNR25_003556</name>
</gene>
<accession>A0A841E9K6</accession>
<dbReference type="InterPro" id="IPR052916">
    <property type="entry name" value="Type-I_RE_MTase_Subunit"/>
</dbReference>
<dbReference type="GO" id="GO:0008170">
    <property type="term" value="F:N-methyltransferase activity"/>
    <property type="evidence" value="ECO:0007669"/>
    <property type="project" value="InterPro"/>
</dbReference>
<reference evidence="3 4" key="1">
    <citation type="submission" date="2020-08" db="EMBL/GenBank/DDBJ databases">
        <title>Sequencing the genomes of 1000 actinobacteria strains.</title>
        <authorList>
            <person name="Klenk H.-P."/>
        </authorList>
    </citation>
    <scope>NUCLEOTIDE SEQUENCE [LARGE SCALE GENOMIC DNA]</scope>
    <source>
        <strain evidence="3 4">DSM 44593</strain>
    </source>
</reference>
<feature type="compositionally biased region" description="Basic and acidic residues" evidence="1">
    <location>
        <begin position="70"/>
        <end position="82"/>
    </location>
</feature>
<name>A0A841E9K6_9ACTN</name>
<feature type="region of interest" description="Disordered" evidence="1">
    <location>
        <begin position="61"/>
        <end position="83"/>
    </location>
</feature>
<protein>
    <recommendedName>
        <fullName evidence="2">DNA methylase adenine-specific domain-containing protein</fullName>
    </recommendedName>
</protein>
<evidence type="ECO:0000256" key="1">
    <source>
        <dbReference type="SAM" id="MobiDB-lite"/>
    </source>
</evidence>
<evidence type="ECO:0000313" key="4">
    <source>
        <dbReference type="Proteomes" id="UP000578077"/>
    </source>
</evidence>
<keyword evidence="4" id="KW-1185">Reference proteome</keyword>
<dbReference type="SUPFAM" id="SSF53335">
    <property type="entry name" value="S-adenosyl-L-methionine-dependent methyltransferases"/>
    <property type="match status" value="1"/>
</dbReference>
<dbReference type="AlphaFoldDB" id="A0A841E9K6"/>
<organism evidence="3 4">
    <name type="scientific">Streptomonospora salina</name>
    <dbReference type="NCBI Taxonomy" id="104205"/>
    <lineage>
        <taxon>Bacteria</taxon>
        <taxon>Bacillati</taxon>
        <taxon>Actinomycetota</taxon>
        <taxon>Actinomycetes</taxon>
        <taxon>Streptosporangiales</taxon>
        <taxon>Nocardiopsidaceae</taxon>
        <taxon>Streptomonospora</taxon>
    </lineage>
</organism>
<dbReference type="EMBL" id="JACHLY010000001">
    <property type="protein sequence ID" value="MBB5999805.1"/>
    <property type="molecule type" value="Genomic_DNA"/>
</dbReference>
<evidence type="ECO:0000313" key="3">
    <source>
        <dbReference type="EMBL" id="MBB5999805.1"/>
    </source>
</evidence>
<dbReference type="InterPro" id="IPR036388">
    <property type="entry name" value="WH-like_DNA-bd_sf"/>
</dbReference>
<dbReference type="Gene3D" id="1.10.10.10">
    <property type="entry name" value="Winged helix-like DNA-binding domain superfamily/Winged helix DNA-binding domain"/>
    <property type="match status" value="1"/>
</dbReference>
<dbReference type="PRINTS" id="PR00507">
    <property type="entry name" value="N12N6MTFRASE"/>
</dbReference>
<dbReference type="InterPro" id="IPR003356">
    <property type="entry name" value="DNA_methylase_A-5"/>
</dbReference>
<dbReference type="GO" id="GO:0003677">
    <property type="term" value="F:DNA binding"/>
    <property type="evidence" value="ECO:0007669"/>
    <property type="project" value="InterPro"/>
</dbReference>
<feature type="domain" description="DNA methylase adenine-specific" evidence="2">
    <location>
        <begin position="179"/>
        <end position="373"/>
    </location>
</feature>
<proteinExistence type="predicted"/>
<evidence type="ECO:0000259" key="2">
    <source>
        <dbReference type="Pfam" id="PF02384"/>
    </source>
</evidence>
<comment type="caution">
    <text evidence="3">The sequence shown here is derived from an EMBL/GenBank/DDBJ whole genome shotgun (WGS) entry which is preliminary data.</text>
</comment>
<dbReference type="PANTHER" id="PTHR42998">
    <property type="entry name" value="TYPE I RESTRICTION ENZYME HINDVIIP M PROTEIN-RELATED"/>
    <property type="match status" value="1"/>
</dbReference>
<dbReference type="PANTHER" id="PTHR42998:SF1">
    <property type="entry name" value="TYPE I RESTRICTION ENZYME HINDI METHYLASE SUBUNIT"/>
    <property type="match status" value="1"/>
</dbReference>
<dbReference type="Gene3D" id="3.40.50.150">
    <property type="entry name" value="Vaccinia Virus protein VP39"/>
    <property type="match status" value="1"/>
</dbReference>
<dbReference type="Pfam" id="PF02384">
    <property type="entry name" value="N6_Mtase"/>
    <property type="match status" value="1"/>
</dbReference>
<sequence length="698" mass="72415">MSPQADALVTAAEISRLAGVTRATVSNWRRRHTDFPDPAGGTESRPSYELAAVRTWLKERGQLPEDSPADELHSELRSRTDPGRTAAALLPCVVAAAGRTGAELAELENGTDTGLTAWAHSAAADPATAIPGAGPLPDDPETPGLLRTLLRCLSTAGTEAVLGVAADHLDPGLGSAHTTPEPLAETMAGLLDDAPPAVFDPACGSGSLLAAAARAGAVRLLGQELHPGPAALAAAQLRLSAPGAEDVAVRLGDSLRDDAFATDTADAVLCVPPYGDRDWGHRELAYDRRWLFGLPPKGEPELAWIQHCLSHLPPGGRAVLLLPPAVASRASGRRIRAELLRSGALRGVVALPAGAAQPAHIGLHLWILRRPAETDGHTPPPLLLADAAAADPAAAAGSDRPALHTGVCRTWRIHRDGGDLAEAPAPARAVAVVDLLDDAVDLTPARHTALGATPATPEEAAAQAREAGERLQGAADRFARLSGQAAWSGPAAEPRTWRRAAVDDLVRGGALEVLRAGSPARHSGADGDESVPADAAVLTEEDLARSRPASGGDTDLAGAAPVGIRQGDVLLPEVLRGAGTVQVRVADAADARCLLGRNILLLRPDADRFDPWFLAGFLADRGNVRASTTGTSVVRIDPRRLRVPLLESAEQRRYGDAFRHLHTVRTTAHHAAGLADETARALTAGLATGLLQPPEDGG</sequence>
<dbReference type="RefSeq" id="WP_184636895.1">
    <property type="nucleotide sequence ID" value="NZ_BAABKT010000039.1"/>
</dbReference>
<dbReference type="Proteomes" id="UP000578077">
    <property type="component" value="Unassembled WGS sequence"/>
</dbReference>
<dbReference type="InterPro" id="IPR029063">
    <property type="entry name" value="SAM-dependent_MTases_sf"/>
</dbReference>